<dbReference type="AlphaFoldDB" id="A0A9Q0N4W2"/>
<reference evidence="1" key="1">
    <citation type="submission" date="2022-07" db="EMBL/GenBank/DDBJ databases">
        <authorList>
            <person name="Trinca V."/>
            <person name="Uliana J.V.C."/>
            <person name="Torres T.T."/>
            <person name="Ward R.J."/>
            <person name="Monesi N."/>
        </authorList>
    </citation>
    <scope>NUCLEOTIDE SEQUENCE</scope>
    <source>
        <strain evidence="1">HSMRA1968</strain>
        <tissue evidence="1">Whole embryos</tissue>
    </source>
</reference>
<keyword evidence="2" id="KW-1185">Reference proteome</keyword>
<dbReference type="EMBL" id="WJQU01000002">
    <property type="protein sequence ID" value="KAJ6643531.1"/>
    <property type="molecule type" value="Genomic_DNA"/>
</dbReference>
<evidence type="ECO:0000313" key="2">
    <source>
        <dbReference type="Proteomes" id="UP001151699"/>
    </source>
</evidence>
<comment type="caution">
    <text evidence="1">The sequence shown here is derived from an EMBL/GenBank/DDBJ whole genome shotgun (WGS) entry which is preliminary data.</text>
</comment>
<dbReference type="Proteomes" id="UP001151699">
    <property type="component" value="Chromosome B"/>
</dbReference>
<evidence type="ECO:0000313" key="1">
    <source>
        <dbReference type="EMBL" id="KAJ6643531.1"/>
    </source>
</evidence>
<protein>
    <submittedName>
        <fullName evidence="1">Uncharacterized protein</fullName>
    </submittedName>
</protein>
<accession>A0A9Q0N4W2</accession>
<name>A0A9Q0N4W2_9DIPT</name>
<gene>
    <name evidence="1" type="ORF">Bhyg_08493</name>
</gene>
<proteinExistence type="predicted"/>
<organism evidence="1 2">
    <name type="scientific">Pseudolycoriella hygida</name>
    <dbReference type="NCBI Taxonomy" id="35572"/>
    <lineage>
        <taxon>Eukaryota</taxon>
        <taxon>Metazoa</taxon>
        <taxon>Ecdysozoa</taxon>
        <taxon>Arthropoda</taxon>
        <taxon>Hexapoda</taxon>
        <taxon>Insecta</taxon>
        <taxon>Pterygota</taxon>
        <taxon>Neoptera</taxon>
        <taxon>Endopterygota</taxon>
        <taxon>Diptera</taxon>
        <taxon>Nematocera</taxon>
        <taxon>Sciaroidea</taxon>
        <taxon>Sciaridae</taxon>
        <taxon>Pseudolycoriella</taxon>
    </lineage>
</organism>
<sequence length="75" mass="8173">MACSNNTPIHSPDRQSIIGIKRRSRASDTLLATAAAMLKVLGISSSTRRNRNKGSKSKKSAKPSLSVIAYICRNW</sequence>